<keyword evidence="2" id="KW-0812">Transmembrane</keyword>
<proteinExistence type="predicted"/>
<keyword evidence="2" id="KW-1133">Transmembrane helix</keyword>
<dbReference type="RefSeq" id="WP_093157240.1">
    <property type="nucleotide sequence ID" value="NZ_FOUP01000015.1"/>
</dbReference>
<keyword evidence="6" id="KW-1185">Reference proteome</keyword>
<keyword evidence="1" id="KW-0175">Coiled coil</keyword>
<evidence type="ECO:0000313" key="6">
    <source>
        <dbReference type="Proteomes" id="UP000270697"/>
    </source>
</evidence>
<keyword evidence="2" id="KW-0472">Membrane</keyword>
<dbReference type="Proteomes" id="UP000270697">
    <property type="component" value="Unassembled WGS sequence"/>
</dbReference>
<accession>A0A1I5HFL1</accession>
<evidence type="ECO:0000256" key="2">
    <source>
        <dbReference type="SAM" id="Phobius"/>
    </source>
</evidence>
<organism evidence="4 5">
    <name type="scientific">Saccharopolyspora antimicrobica</name>
    <dbReference type="NCBI Taxonomy" id="455193"/>
    <lineage>
        <taxon>Bacteria</taxon>
        <taxon>Bacillati</taxon>
        <taxon>Actinomycetota</taxon>
        <taxon>Actinomycetes</taxon>
        <taxon>Pseudonocardiales</taxon>
        <taxon>Pseudonocardiaceae</taxon>
        <taxon>Saccharopolyspora</taxon>
    </lineage>
</organism>
<feature type="coiled-coil region" evidence="1">
    <location>
        <begin position="45"/>
        <end position="72"/>
    </location>
</feature>
<protein>
    <submittedName>
        <fullName evidence="4">Uncharacterized protein</fullName>
    </submittedName>
</protein>
<dbReference type="EMBL" id="FOUP01000015">
    <property type="protein sequence ID" value="SFO46776.1"/>
    <property type="molecule type" value="Genomic_DNA"/>
</dbReference>
<dbReference type="STRING" id="455193.SAMN05421805_11590"/>
<name>A0A1I5HFL1_9PSEU</name>
<evidence type="ECO:0000313" key="4">
    <source>
        <dbReference type="EMBL" id="SFO46776.1"/>
    </source>
</evidence>
<dbReference type="EMBL" id="RBXX01000002">
    <property type="protein sequence ID" value="RKT85333.1"/>
    <property type="molecule type" value="Genomic_DNA"/>
</dbReference>
<dbReference type="OrthoDB" id="3543107at2"/>
<reference evidence="3 6" key="2">
    <citation type="submission" date="2018-10" db="EMBL/GenBank/DDBJ databases">
        <title>Sequencing the genomes of 1000 actinobacteria strains.</title>
        <authorList>
            <person name="Klenk H.-P."/>
        </authorList>
    </citation>
    <scope>NUCLEOTIDE SEQUENCE [LARGE SCALE GENOMIC DNA]</scope>
    <source>
        <strain evidence="3 6">DSM 45119</strain>
    </source>
</reference>
<evidence type="ECO:0000256" key="1">
    <source>
        <dbReference type="SAM" id="Coils"/>
    </source>
</evidence>
<sequence>MSGEVVGILVTLIAVAGVTTSIIAYFRLQQHRADAQALTAYREFAEQAVAEQRELRAEVAEVHQRLKSVEELLRSVG</sequence>
<gene>
    <name evidence="3" type="ORF">ATL45_3672</name>
    <name evidence="4" type="ORF">SAMN05421805_11590</name>
</gene>
<feature type="transmembrane region" description="Helical" evidence="2">
    <location>
        <begin position="6"/>
        <end position="26"/>
    </location>
</feature>
<reference evidence="4 5" key="1">
    <citation type="submission" date="2016-10" db="EMBL/GenBank/DDBJ databases">
        <authorList>
            <person name="de Groot N.N."/>
        </authorList>
    </citation>
    <scope>NUCLEOTIDE SEQUENCE [LARGE SCALE GENOMIC DNA]</scope>
    <source>
        <strain evidence="4 5">CPCC 201259</strain>
    </source>
</reference>
<dbReference type="AlphaFoldDB" id="A0A1I5HFL1"/>
<dbReference type="Proteomes" id="UP000199398">
    <property type="component" value="Unassembled WGS sequence"/>
</dbReference>
<evidence type="ECO:0000313" key="5">
    <source>
        <dbReference type="Proteomes" id="UP000199398"/>
    </source>
</evidence>
<evidence type="ECO:0000313" key="3">
    <source>
        <dbReference type="EMBL" id="RKT85333.1"/>
    </source>
</evidence>